<evidence type="ECO:0000313" key="3">
    <source>
        <dbReference type="Proteomes" id="UP000324222"/>
    </source>
</evidence>
<evidence type="ECO:0000313" key="2">
    <source>
        <dbReference type="EMBL" id="MPD03298.1"/>
    </source>
</evidence>
<accession>A0A5B7KDI7</accession>
<organism evidence="2 3">
    <name type="scientific">Portunus trituberculatus</name>
    <name type="common">Swimming crab</name>
    <name type="synonym">Neptunus trituberculatus</name>
    <dbReference type="NCBI Taxonomy" id="210409"/>
    <lineage>
        <taxon>Eukaryota</taxon>
        <taxon>Metazoa</taxon>
        <taxon>Ecdysozoa</taxon>
        <taxon>Arthropoda</taxon>
        <taxon>Crustacea</taxon>
        <taxon>Multicrustacea</taxon>
        <taxon>Malacostraca</taxon>
        <taxon>Eumalacostraca</taxon>
        <taxon>Eucarida</taxon>
        <taxon>Decapoda</taxon>
        <taxon>Pleocyemata</taxon>
        <taxon>Brachyura</taxon>
        <taxon>Eubrachyura</taxon>
        <taxon>Portunoidea</taxon>
        <taxon>Portunidae</taxon>
        <taxon>Portuninae</taxon>
        <taxon>Portunus</taxon>
    </lineage>
</organism>
<gene>
    <name evidence="2" type="ORF">E2C01_098928</name>
</gene>
<keyword evidence="1" id="KW-0472">Membrane</keyword>
<dbReference type="Proteomes" id="UP000324222">
    <property type="component" value="Unassembled WGS sequence"/>
</dbReference>
<dbReference type="EMBL" id="VSRR010135559">
    <property type="protein sequence ID" value="MPD03298.1"/>
    <property type="molecule type" value="Genomic_DNA"/>
</dbReference>
<name>A0A5B7KDI7_PORTR</name>
<keyword evidence="1" id="KW-0812">Transmembrane</keyword>
<sequence>MLLSRMGSISVKRDVASSMTFSKLQSLDGEDRLGLFIIIKILIISTSSCLFFLQLQQLFKK</sequence>
<keyword evidence="1" id="KW-1133">Transmembrane helix</keyword>
<protein>
    <submittedName>
        <fullName evidence="2">Uncharacterized protein</fullName>
    </submittedName>
</protein>
<dbReference type="AlphaFoldDB" id="A0A5B7KDI7"/>
<proteinExistence type="predicted"/>
<comment type="caution">
    <text evidence="2">The sequence shown here is derived from an EMBL/GenBank/DDBJ whole genome shotgun (WGS) entry which is preliminary data.</text>
</comment>
<feature type="transmembrane region" description="Helical" evidence="1">
    <location>
        <begin position="33"/>
        <end position="53"/>
    </location>
</feature>
<keyword evidence="3" id="KW-1185">Reference proteome</keyword>
<evidence type="ECO:0000256" key="1">
    <source>
        <dbReference type="SAM" id="Phobius"/>
    </source>
</evidence>
<reference evidence="2 3" key="1">
    <citation type="submission" date="2019-05" db="EMBL/GenBank/DDBJ databases">
        <title>Another draft genome of Portunus trituberculatus and its Hox gene families provides insights of decapod evolution.</title>
        <authorList>
            <person name="Jeong J.-H."/>
            <person name="Song I."/>
            <person name="Kim S."/>
            <person name="Choi T."/>
            <person name="Kim D."/>
            <person name="Ryu S."/>
            <person name="Kim W."/>
        </authorList>
    </citation>
    <scope>NUCLEOTIDE SEQUENCE [LARGE SCALE GENOMIC DNA]</scope>
    <source>
        <tissue evidence="2">Muscle</tissue>
    </source>
</reference>